<dbReference type="EMBL" id="LXQA010310600">
    <property type="protein sequence ID" value="MCI42913.1"/>
    <property type="molecule type" value="Genomic_DNA"/>
</dbReference>
<dbReference type="Proteomes" id="UP000265520">
    <property type="component" value="Unassembled WGS sequence"/>
</dbReference>
<feature type="non-terminal residue" evidence="1">
    <location>
        <position position="24"/>
    </location>
</feature>
<name>A0A392S1Y6_9FABA</name>
<sequence>MDERATQRALVLPNNSAFYNRGDA</sequence>
<evidence type="ECO:0000313" key="2">
    <source>
        <dbReference type="Proteomes" id="UP000265520"/>
    </source>
</evidence>
<protein>
    <submittedName>
        <fullName evidence="1">Uncharacterized protein</fullName>
    </submittedName>
</protein>
<proteinExistence type="predicted"/>
<reference evidence="1 2" key="1">
    <citation type="journal article" date="2018" name="Front. Plant Sci.">
        <title>Red Clover (Trifolium pratense) and Zigzag Clover (T. medium) - A Picture of Genomic Similarities and Differences.</title>
        <authorList>
            <person name="Dluhosova J."/>
            <person name="Istvanek J."/>
            <person name="Nedelnik J."/>
            <person name="Repkova J."/>
        </authorList>
    </citation>
    <scope>NUCLEOTIDE SEQUENCE [LARGE SCALE GENOMIC DNA]</scope>
    <source>
        <strain evidence="2">cv. 10/8</strain>
        <tissue evidence="1">Leaf</tissue>
    </source>
</reference>
<evidence type="ECO:0000313" key="1">
    <source>
        <dbReference type="EMBL" id="MCI42913.1"/>
    </source>
</evidence>
<dbReference type="AlphaFoldDB" id="A0A392S1Y6"/>
<organism evidence="1 2">
    <name type="scientific">Trifolium medium</name>
    <dbReference type="NCBI Taxonomy" id="97028"/>
    <lineage>
        <taxon>Eukaryota</taxon>
        <taxon>Viridiplantae</taxon>
        <taxon>Streptophyta</taxon>
        <taxon>Embryophyta</taxon>
        <taxon>Tracheophyta</taxon>
        <taxon>Spermatophyta</taxon>
        <taxon>Magnoliopsida</taxon>
        <taxon>eudicotyledons</taxon>
        <taxon>Gunneridae</taxon>
        <taxon>Pentapetalae</taxon>
        <taxon>rosids</taxon>
        <taxon>fabids</taxon>
        <taxon>Fabales</taxon>
        <taxon>Fabaceae</taxon>
        <taxon>Papilionoideae</taxon>
        <taxon>50 kb inversion clade</taxon>
        <taxon>NPAAA clade</taxon>
        <taxon>Hologalegina</taxon>
        <taxon>IRL clade</taxon>
        <taxon>Trifolieae</taxon>
        <taxon>Trifolium</taxon>
    </lineage>
</organism>
<accession>A0A392S1Y6</accession>
<comment type="caution">
    <text evidence="1">The sequence shown here is derived from an EMBL/GenBank/DDBJ whole genome shotgun (WGS) entry which is preliminary data.</text>
</comment>
<keyword evidence="2" id="KW-1185">Reference proteome</keyword>